<dbReference type="PROSITE" id="PS01289">
    <property type="entry name" value="TSC22"/>
    <property type="match status" value="1"/>
</dbReference>
<protein>
    <submittedName>
        <fullName evidence="3">TSC22D2</fullName>
    </submittedName>
</protein>
<evidence type="ECO:0000313" key="4">
    <source>
        <dbReference type="Proteomes" id="UP000593567"/>
    </source>
</evidence>
<sequence length="144" mass="15867">MVPPQFCHTNKPVTTTTSVLMFSLQPSTSRAILSPKEKTSMSYRARSVDSGIGDADSSHAFFLGLDSVAAATGVAIDNKIEQAMDLVKSHLMLAVREEVEDLKLQITKLLERNNLLEQENKLLKMSATPETIAQLSILSRQQNH</sequence>
<proteinExistence type="inferred from homology"/>
<dbReference type="Gene3D" id="1.20.5.490">
    <property type="entry name" value="Single helix bin"/>
    <property type="match status" value="1"/>
</dbReference>
<organism evidence="3 4">
    <name type="scientific">Bugula neritina</name>
    <name type="common">Brown bryozoan</name>
    <name type="synonym">Sertularia neritina</name>
    <dbReference type="NCBI Taxonomy" id="10212"/>
    <lineage>
        <taxon>Eukaryota</taxon>
        <taxon>Metazoa</taxon>
        <taxon>Spiralia</taxon>
        <taxon>Lophotrochozoa</taxon>
        <taxon>Bryozoa</taxon>
        <taxon>Gymnolaemata</taxon>
        <taxon>Cheilostomatida</taxon>
        <taxon>Flustrina</taxon>
        <taxon>Buguloidea</taxon>
        <taxon>Bugulidae</taxon>
        <taxon>Bugula</taxon>
    </lineage>
</organism>
<comment type="caution">
    <text evidence="3">The sequence shown here is derived from an EMBL/GenBank/DDBJ whole genome shotgun (WGS) entry which is preliminary data.</text>
</comment>
<gene>
    <name evidence="3" type="ORF">EB796_001066</name>
</gene>
<name>A0A7J7KRE5_BUGNE</name>
<dbReference type="Proteomes" id="UP000593567">
    <property type="component" value="Unassembled WGS sequence"/>
</dbReference>
<dbReference type="SUPFAM" id="SSF58026">
    <property type="entry name" value="Delta-sleep-inducing peptide immunoreactive peptide"/>
    <property type="match status" value="1"/>
</dbReference>
<dbReference type="PANTHER" id="PTHR12348">
    <property type="entry name" value="TSC22"/>
    <property type="match status" value="1"/>
</dbReference>
<evidence type="ECO:0000313" key="3">
    <source>
        <dbReference type="EMBL" id="KAF6040653.1"/>
    </source>
</evidence>
<accession>A0A7J7KRE5</accession>
<reference evidence="3" key="1">
    <citation type="submission" date="2020-06" db="EMBL/GenBank/DDBJ databases">
        <title>Draft genome of Bugula neritina, a colonial animal packing powerful symbionts and potential medicines.</title>
        <authorList>
            <person name="Rayko M."/>
        </authorList>
    </citation>
    <scope>NUCLEOTIDE SEQUENCE [LARGE SCALE GENOMIC DNA]</scope>
    <source>
        <strain evidence="3">Kwan_BN1</strain>
    </source>
</reference>
<dbReference type="PANTHER" id="PTHR12348:SF26">
    <property type="entry name" value="PROTEIN TSCT-1"/>
    <property type="match status" value="1"/>
</dbReference>
<dbReference type="EMBL" id="VXIV02000119">
    <property type="protein sequence ID" value="KAF6040653.1"/>
    <property type="molecule type" value="Genomic_DNA"/>
</dbReference>
<feature type="coiled-coil region" evidence="2">
    <location>
        <begin position="92"/>
        <end position="126"/>
    </location>
</feature>
<dbReference type="OrthoDB" id="8961796at2759"/>
<dbReference type="Pfam" id="PF01166">
    <property type="entry name" value="TSC22"/>
    <property type="match status" value="1"/>
</dbReference>
<dbReference type="InterPro" id="IPR000580">
    <property type="entry name" value="TSC22/Bun"/>
</dbReference>
<keyword evidence="4" id="KW-1185">Reference proteome</keyword>
<evidence type="ECO:0000256" key="1">
    <source>
        <dbReference type="ARBA" id="ARBA00007908"/>
    </source>
</evidence>
<dbReference type="GO" id="GO:0006357">
    <property type="term" value="P:regulation of transcription by RNA polymerase II"/>
    <property type="evidence" value="ECO:0007669"/>
    <property type="project" value="InterPro"/>
</dbReference>
<dbReference type="InterPro" id="IPR047862">
    <property type="entry name" value="TSC22/BUN_CS"/>
</dbReference>
<evidence type="ECO:0000256" key="2">
    <source>
        <dbReference type="SAM" id="Coils"/>
    </source>
</evidence>
<dbReference type="AlphaFoldDB" id="A0A7J7KRE5"/>
<comment type="similarity">
    <text evidence="1">Belongs to the TSC-22/Dip/Bun family.</text>
</comment>
<keyword evidence="2" id="KW-0175">Coiled coil</keyword>